<dbReference type="AlphaFoldDB" id="A0A517MJ02"/>
<keyword evidence="2" id="KW-1185">Reference proteome</keyword>
<evidence type="ECO:0000313" key="1">
    <source>
        <dbReference type="EMBL" id="QDS94863.1"/>
    </source>
</evidence>
<reference evidence="1 2" key="1">
    <citation type="submission" date="2019-02" db="EMBL/GenBank/DDBJ databases">
        <title>Deep-cultivation of Planctomycetes and their phenomic and genomic characterization uncovers novel biology.</title>
        <authorList>
            <person name="Wiegand S."/>
            <person name="Jogler M."/>
            <person name="Boedeker C."/>
            <person name="Pinto D."/>
            <person name="Vollmers J."/>
            <person name="Rivas-Marin E."/>
            <person name="Kohn T."/>
            <person name="Peeters S.H."/>
            <person name="Heuer A."/>
            <person name="Rast P."/>
            <person name="Oberbeckmann S."/>
            <person name="Bunk B."/>
            <person name="Jeske O."/>
            <person name="Meyerdierks A."/>
            <person name="Storesund J.E."/>
            <person name="Kallscheuer N."/>
            <person name="Luecker S."/>
            <person name="Lage O.M."/>
            <person name="Pohl T."/>
            <person name="Merkel B.J."/>
            <person name="Hornburger P."/>
            <person name="Mueller R.-W."/>
            <person name="Bruemmer F."/>
            <person name="Labrenz M."/>
            <person name="Spormann A.M."/>
            <person name="Op den Camp H."/>
            <person name="Overmann J."/>
            <person name="Amann R."/>
            <person name="Jetten M.S.M."/>
            <person name="Mascher T."/>
            <person name="Medema M.H."/>
            <person name="Devos D.P."/>
            <person name="Kaster A.-K."/>
            <person name="Ovreas L."/>
            <person name="Rohde M."/>
            <person name="Galperin M.Y."/>
            <person name="Jogler C."/>
        </authorList>
    </citation>
    <scope>NUCLEOTIDE SEQUENCE [LARGE SCALE GENOMIC DNA]</scope>
    <source>
        <strain evidence="1 2">FF011L</strain>
    </source>
</reference>
<proteinExistence type="predicted"/>
<dbReference type="EMBL" id="CP036262">
    <property type="protein sequence ID" value="QDS94863.1"/>
    <property type="molecule type" value="Genomic_DNA"/>
</dbReference>
<evidence type="ECO:0000313" key="2">
    <source>
        <dbReference type="Proteomes" id="UP000320672"/>
    </source>
</evidence>
<name>A0A517MJ02_9BACT</name>
<dbReference type="Proteomes" id="UP000320672">
    <property type="component" value="Chromosome"/>
</dbReference>
<sequence length="389" mass="43078">MTTQASDVFQQLEAQTSDPATMLESLVAHYRRERKPLELFEALKMQVRHRLGLPVVQGESETATPEEVDRQMELGLVAACEEVGTMMLQDGNVREGWMYMRPTGNTAKAAECIAKLEVTDENADDIVEVLLHEGVDVPRGFQIILDRQGTCNSITTFDQAIIAMPKPARQAAAGILLDHVYNELCDAVRTDIANRSAPAGPDDDLVTMLEGRDFLFEGGAYHLDTSHLASTVRFARVLNDPAQIRKAWELTQYGRRLSHQLQYPGDEPFVDLYPAHATFFGILMGERVDSSLAVFQRKARAINVAEQGTEPIEVYVDLLDRIGRPGEALQAAIDLVPEEVPSARLVPLLLDLAQRADQFEPVLEYCRKKEDALGYAAAKTIAASQQSEA</sequence>
<dbReference type="RefSeq" id="WP_145352813.1">
    <property type="nucleotide sequence ID" value="NZ_CP036262.1"/>
</dbReference>
<dbReference type="KEGG" id="rml:FF011L_36450"/>
<accession>A0A517MJ02</accession>
<protein>
    <submittedName>
        <fullName evidence="1">Uncharacterized protein</fullName>
    </submittedName>
</protein>
<organism evidence="1 2">
    <name type="scientific">Roseimaritima multifibrata</name>
    <dbReference type="NCBI Taxonomy" id="1930274"/>
    <lineage>
        <taxon>Bacteria</taxon>
        <taxon>Pseudomonadati</taxon>
        <taxon>Planctomycetota</taxon>
        <taxon>Planctomycetia</taxon>
        <taxon>Pirellulales</taxon>
        <taxon>Pirellulaceae</taxon>
        <taxon>Roseimaritima</taxon>
    </lineage>
</organism>
<dbReference type="OrthoDB" id="255759at2"/>
<gene>
    <name evidence="1" type="ORF">FF011L_36450</name>
</gene>